<gene>
    <name evidence="2" type="ORF">AVDCRST_MAG67-1398</name>
</gene>
<dbReference type="AlphaFoldDB" id="A0A6J4S7B5"/>
<evidence type="ECO:0000256" key="1">
    <source>
        <dbReference type="SAM" id="MobiDB-lite"/>
    </source>
</evidence>
<dbReference type="EMBL" id="CADCVQ010000063">
    <property type="protein sequence ID" value="CAA9491406.1"/>
    <property type="molecule type" value="Genomic_DNA"/>
</dbReference>
<organism evidence="2">
    <name type="scientific">uncultured Solirubrobacteraceae bacterium</name>
    <dbReference type="NCBI Taxonomy" id="1162706"/>
    <lineage>
        <taxon>Bacteria</taxon>
        <taxon>Bacillati</taxon>
        <taxon>Actinomycetota</taxon>
        <taxon>Thermoleophilia</taxon>
        <taxon>Solirubrobacterales</taxon>
        <taxon>Solirubrobacteraceae</taxon>
        <taxon>environmental samples</taxon>
    </lineage>
</organism>
<feature type="region of interest" description="Disordered" evidence="1">
    <location>
        <begin position="19"/>
        <end position="38"/>
    </location>
</feature>
<sequence>MTPQPWLCSTWPSLGADASRRASEPLAHSALTQERASG</sequence>
<evidence type="ECO:0000313" key="2">
    <source>
        <dbReference type="EMBL" id="CAA9491406.1"/>
    </source>
</evidence>
<reference evidence="2" key="1">
    <citation type="submission" date="2020-02" db="EMBL/GenBank/DDBJ databases">
        <authorList>
            <person name="Meier V. D."/>
        </authorList>
    </citation>
    <scope>NUCLEOTIDE SEQUENCE</scope>
    <source>
        <strain evidence="2">AVDCRST_MAG67</strain>
    </source>
</reference>
<proteinExistence type="predicted"/>
<protein>
    <submittedName>
        <fullName evidence="2">Uncharacterized protein</fullName>
    </submittedName>
</protein>
<accession>A0A6J4S7B5</accession>
<name>A0A6J4S7B5_9ACTN</name>